<evidence type="ECO:0000313" key="3">
    <source>
        <dbReference type="EMBL" id="APC48743.1"/>
    </source>
</evidence>
<dbReference type="PANTHER" id="PTHR31157">
    <property type="entry name" value="SCP DOMAIN-CONTAINING PROTEIN"/>
    <property type="match status" value="1"/>
</dbReference>
<accession>A0AAC9NL98</accession>
<gene>
    <name evidence="3" type="ORF">BME96_11330</name>
</gene>
<dbReference type="EMBL" id="CP017962">
    <property type="protein sequence ID" value="APC48743.1"/>
    <property type="molecule type" value="Genomic_DNA"/>
</dbReference>
<dbReference type="AlphaFoldDB" id="A0AAC9NL98"/>
<dbReference type="KEGG" id="vhl:BME96_11330"/>
<evidence type="ECO:0000313" key="4">
    <source>
        <dbReference type="Proteomes" id="UP000182945"/>
    </source>
</evidence>
<feature type="domain" description="CAP-associated" evidence="2">
    <location>
        <begin position="70"/>
        <end position="209"/>
    </location>
</feature>
<evidence type="ECO:0000259" key="1">
    <source>
        <dbReference type="Pfam" id="PF00188"/>
    </source>
</evidence>
<dbReference type="InterPro" id="IPR014044">
    <property type="entry name" value="CAP_dom"/>
</dbReference>
<dbReference type="RefSeq" id="WP_071649101.1">
    <property type="nucleotide sequence ID" value="NZ_CP017962.1"/>
</dbReference>
<reference evidence="3 4" key="1">
    <citation type="submission" date="2016-11" db="EMBL/GenBank/DDBJ databases">
        <title>Complete genome sequencing of Virgibacillus halodenitrificans PDB-F2.</title>
        <authorList>
            <person name="Sun Z."/>
            <person name="Zhou Y."/>
            <person name="Li H."/>
        </authorList>
    </citation>
    <scope>NUCLEOTIDE SEQUENCE [LARGE SCALE GENOMIC DNA]</scope>
    <source>
        <strain evidence="3 4">PDB-F2</strain>
    </source>
</reference>
<dbReference type="InterPro" id="IPR029410">
    <property type="entry name" value="CAP_assoc"/>
</dbReference>
<dbReference type="PANTHER" id="PTHR31157:SF26">
    <property type="entry name" value="SCP-LIKE EXTRACELLULAR PROTEIN"/>
    <property type="match status" value="1"/>
</dbReference>
<proteinExistence type="predicted"/>
<organism evidence="3 4">
    <name type="scientific">Virgibacillus halodenitrificans</name>
    <name type="common">Bacillus halodenitrificans</name>
    <dbReference type="NCBI Taxonomy" id="1482"/>
    <lineage>
        <taxon>Bacteria</taxon>
        <taxon>Bacillati</taxon>
        <taxon>Bacillota</taxon>
        <taxon>Bacilli</taxon>
        <taxon>Bacillales</taxon>
        <taxon>Bacillaceae</taxon>
        <taxon>Virgibacillus</taxon>
    </lineage>
</organism>
<dbReference type="CDD" id="cd05379">
    <property type="entry name" value="CAP_bacterial"/>
    <property type="match status" value="1"/>
</dbReference>
<evidence type="ECO:0000259" key="2">
    <source>
        <dbReference type="Pfam" id="PF14504"/>
    </source>
</evidence>
<dbReference type="Pfam" id="PF14504">
    <property type="entry name" value="CAP_assoc_N"/>
    <property type="match status" value="1"/>
</dbReference>
<sequence>MRFIQITVILTILAVIVFYVMEGKDAPGEKLITESVRIAKEKSTLLKAKEGTPKMQKEIPLEGDLFQWVGKGTDQLQEQFGEPKRKDPSAYDYTWWVYTDDSSQYIQFGVLGEEVKTIYATGSELGSKPFVINQTYDEINKKYPFEEHVNYSENFASYTFKLNEDDLKMRPLIKVDDDIFVQAYFDTFTEKLSSIRVLTADILLLHRPYELEYRGQIPERPILNNRQWLKIEEGMERQIFEITNVLRHQYNKSVLKWDESVSQVALKHSKDMEVNKYFSHYSQNGNGLKERLAEKEVFYTAAGENIAAQYPDAPAAIEGWLNSEGHRQALLKEEYTHLGVGVYRLYFTQNFLAKPL</sequence>
<dbReference type="InterPro" id="IPR035940">
    <property type="entry name" value="CAP_sf"/>
</dbReference>
<protein>
    <recommendedName>
        <fullName evidence="5">CAP domain-containing protein</fullName>
    </recommendedName>
</protein>
<feature type="domain" description="SCP" evidence="1">
    <location>
        <begin position="241"/>
        <end position="345"/>
    </location>
</feature>
<dbReference type="Pfam" id="PF00188">
    <property type="entry name" value="CAP"/>
    <property type="match status" value="1"/>
</dbReference>
<dbReference type="SUPFAM" id="SSF55797">
    <property type="entry name" value="PR-1-like"/>
    <property type="match status" value="1"/>
</dbReference>
<evidence type="ECO:0008006" key="5">
    <source>
        <dbReference type="Google" id="ProtNLM"/>
    </source>
</evidence>
<dbReference type="Proteomes" id="UP000182945">
    <property type="component" value="Chromosome"/>
</dbReference>
<dbReference type="Gene3D" id="3.40.33.10">
    <property type="entry name" value="CAP"/>
    <property type="match status" value="1"/>
</dbReference>
<name>A0AAC9NL98_VIRHA</name>
<dbReference type="GeneID" id="71514988"/>